<gene>
    <name evidence="1" type="ORF">B2904_orf187</name>
</gene>
<dbReference type="EMBL" id="CP003490">
    <property type="protein sequence ID" value="AFR69544.1"/>
    <property type="molecule type" value="Genomic_DNA"/>
</dbReference>
<reference evidence="1 2" key="1">
    <citation type="journal article" date="2012" name="BMC Genomics">
        <title>Comparative genomics of Brachyspira pilosicoli strains: genome rearrangements, reductions and correlation of genetic compliment with phenotypic diversity.</title>
        <authorList>
            <person name="Mappley L.J."/>
            <person name="Black M.L."/>
            <person name="Abuoun M."/>
            <person name="Darby A.C."/>
            <person name="Woodward M.J."/>
            <person name="Parkhill J."/>
            <person name="Turner A.K."/>
            <person name="Bellgard M.I."/>
            <person name="La T."/>
            <person name="Phillips N.D."/>
            <person name="La Ragione R.M."/>
            <person name="Hampson D.J."/>
        </authorList>
    </citation>
    <scope>NUCLEOTIDE SEQUENCE [LARGE SCALE GENOMIC DNA]</scope>
    <source>
        <strain evidence="1">B2904</strain>
    </source>
</reference>
<evidence type="ECO:0000313" key="1">
    <source>
        <dbReference type="EMBL" id="AFR69544.1"/>
    </source>
</evidence>
<protein>
    <submittedName>
        <fullName evidence="1">Uncharacterized protein</fullName>
    </submittedName>
</protein>
<dbReference type="HOGENOM" id="CLU_2858896_0_0_12"/>
<dbReference type="KEGG" id="bpj:B2904_orf187"/>
<proteinExistence type="predicted"/>
<dbReference type="RefSeq" id="WP_014935183.1">
    <property type="nucleotide sequence ID" value="NC_018607.1"/>
</dbReference>
<dbReference type="AlphaFoldDB" id="J9UPI9"/>
<evidence type="ECO:0000313" key="2">
    <source>
        <dbReference type="Proteomes" id="UP000007346"/>
    </source>
</evidence>
<accession>J9UPI9</accession>
<sequence>MLVKELKQRLNKFSDDIQIFIRVKDENDTIILSDFSEIISNDVLGFGVIVPLFKVNEEDYKNGR</sequence>
<organism evidence="1 2">
    <name type="scientific">Brachyspira pilosicoli B2904</name>
    <dbReference type="NCBI Taxonomy" id="1133568"/>
    <lineage>
        <taxon>Bacteria</taxon>
        <taxon>Pseudomonadati</taxon>
        <taxon>Spirochaetota</taxon>
        <taxon>Spirochaetia</taxon>
        <taxon>Brachyspirales</taxon>
        <taxon>Brachyspiraceae</taxon>
        <taxon>Brachyspira</taxon>
    </lineage>
</organism>
<dbReference type="Proteomes" id="UP000007346">
    <property type="component" value="Chromosome"/>
</dbReference>
<name>J9UPI9_BRAPL</name>